<dbReference type="EMBL" id="CM004401">
    <property type="protein sequence ID" value="KAG8638146.1"/>
    <property type="molecule type" value="Genomic_DNA"/>
</dbReference>
<proteinExistence type="predicted"/>
<reference evidence="2" key="1">
    <citation type="journal article" date="2016" name="Nat. Biotechnol.">
        <title>Sequencing wild and cultivated cassava and related species reveals extensive interspecific hybridization and genetic diversity.</title>
        <authorList>
            <person name="Bredeson J.V."/>
            <person name="Lyons J.B."/>
            <person name="Prochnik S.E."/>
            <person name="Wu G.A."/>
            <person name="Ha C.M."/>
            <person name="Edsinger-Gonzales E."/>
            <person name="Grimwood J."/>
            <person name="Schmutz J."/>
            <person name="Rabbi I.Y."/>
            <person name="Egesi C."/>
            <person name="Nauluvula P."/>
            <person name="Lebot V."/>
            <person name="Ndunguru J."/>
            <person name="Mkamilo G."/>
            <person name="Bart R.S."/>
            <person name="Setter T.L."/>
            <person name="Gleadow R.M."/>
            <person name="Kulakow P."/>
            <person name="Ferguson M.E."/>
            <person name="Rounsley S."/>
            <person name="Rokhsar D.S."/>
        </authorList>
    </citation>
    <scope>NUCLEOTIDE SEQUENCE [LARGE SCALE GENOMIC DNA]</scope>
    <source>
        <strain evidence="2">cv. AM560-2</strain>
    </source>
</reference>
<organism evidence="1 2">
    <name type="scientific">Manihot esculenta</name>
    <name type="common">Cassava</name>
    <name type="synonym">Jatropha manihot</name>
    <dbReference type="NCBI Taxonomy" id="3983"/>
    <lineage>
        <taxon>Eukaryota</taxon>
        <taxon>Viridiplantae</taxon>
        <taxon>Streptophyta</taxon>
        <taxon>Embryophyta</taxon>
        <taxon>Tracheophyta</taxon>
        <taxon>Spermatophyta</taxon>
        <taxon>Magnoliopsida</taxon>
        <taxon>eudicotyledons</taxon>
        <taxon>Gunneridae</taxon>
        <taxon>Pentapetalae</taxon>
        <taxon>rosids</taxon>
        <taxon>fabids</taxon>
        <taxon>Malpighiales</taxon>
        <taxon>Euphorbiaceae</taxon>
        <taxon>Crotonoideae</taxon>
        <taxon>Manihoteae</taxon>
        <taxon>Manihot</taxon>
    </lineage>
</organism>
<accession>A0ACB7GDS0</accession>
<dbReference type="Proteomes" id="UP000091857">
    <property type="component" value="Chromosome 15"/>
</dbReference>
<evidence type="ECO:0000313" key="1">
    <source>
        <dbReference type="EMBL" id="KAG8638146.1"/>
    </source>
</evidence>
<evidence type="ECO:0000313" key="2">
    <source>
        <dbReference type="Proteomes" id="UP000091857"/>
    </source>
</evidence>
<name>A0ACB7GDS0_MANES</name>
<keyword evidence="2" id="KW-1185">Reference proteome</keyword>
<gene>
    <name evidence="1" type="ORF">MANES_15G192966v8</name>
</gene>
<protein>
    <submittedName>
        <fullName evidence="1">Uncharacterized protein</fullName>
    </submittedName>
</protein>
<comment type="caution">
    <text evidence="1">The sequence shown here is derived from an EMBL/GenBank/DDBJ whole genome shotgun (WGS) entry which is preliminary data.</text>
</comment>
<sequence>MTVSTARLDALEKRVEELFTRINDCPTHEELKIKLESALLRIDALEKRSEYLLAVVARVSGSEGEPIKLEAIQNSTNKSKGKGVAIEFEAYQHPKKSSQGKSVPIELNATKKPIFARNAQLRNSESKIREVEAVASRMEDLKEKLKSISASRNSLKEFVDISKVDDKENGKFFQGELQELRGKVNVLMKAVSNLNGGHGVGKIEIPMPKAFNGACDAEDVGNFLFDMDMYFNATNYNSDEGRLEIVPMFLKDNAKLWWRTKKETTIFGQCTIASWDDFKKELRARFYPENVARRKLNEIQQTGPIREYVKEFSVLMLDINNMTPSDRLFYFLRGLKPWAQRELLRRNLKDLSAAVDAANSLYDYSHIAHKRKFNLSQV</sequence>